<dbReference type="InterPro" id="IPR000175">
    <property type="entry name" value="Na/ntran_symport"/>
</dbReference>
<evidence type="ECO:0000256" key="3">
    <source>
        <dbReference type="ARBA" id="ARBA00022448"/>
    </source>
</evidence>
<dbReference type="GO" id="GO:0015179">
    <property type="term" value="F:L-amino acid transmembrane transporter activity"/>
    <property type="evidence" value="ECO:0007669"/>
    <property type="project" value="TreeGrafter"/>
</dbReference>
<dbReference type="SUPFAM" id="SSF161070">
    <property type="entry name" value="SNF-like"/>
    <property type="match status" value="1"/>
</dbReference>
<feature type="transmembrane region" description="Helical" evidence="8">
    <location>
        <begin position="343"/>
        <end position="361"/>
    </location>
</feature>
<keyword evidence="6 8" id="KW-1133">Transmembrane helix</keyword>
<dbReference type="PANTHER" id="PTHR11616:SF240">
    <property type="entry name" value="BLOATED TUBULES, ISOFORM B-RELATED"/>
    <property type="match status" value="1"/>
</dbReference>
<keyword evidence="7 8" id="KW-0472">Membrane</keyword>
<dbReference type="PROSITE" id="PS50267">
    <property type="entry name" value="NA_NEUROTRAN_SYMP_3"/>
    <property type="match status" value="1"/>
</dbReference>
<dbReference type="Proteomes" id="UP000821837">
    <property type="component" value="Chromosome 1"/>
</dbReference>
<keyword evidence="4 8" id="KW-0812">Transmembrane</keyword>
<organism evidence="9 10">
    <name type="scientific">Rhipicephalus sanguineus</name>
    <name type="common">Brown dog tick</name>
    <name type="synonym">Ixodes sanguineus</name>
    <dbReference type="NCBI Taxonomy" id="34632"/>
    <lineage>
        <taxon>Eukaryota</taxon>
        <taxon>Metazoa</taxon>
        <taxon>Ecdysozoa</taxon>
        <taxon>Arthropoda</taxon>
        <taxon>Chelicerata</taxon>
        <taxon>Arachnida</taxon>
        <taxon>Acari</taxon>
        <taxon>Parasitiformes</taxon>
        <taxon>Ixodida</taxon>
        <taxon>Ixodoidea</taxon>
        <taxon>Ixodidae</taxon>
        <taxon>Rhipicephalinae</taxon>
        <taxon>Rhipicephalus</taxon>
        <taxon>Rhipicephalus</taxon>
    </lineage>
</organism>
<proteinExistence type="inferred from homology"/>
<evidence type="ECO:0000256" key="5">
    <source>
        <dbReference type="ARBA" id="ARBA00022847"/>
    </source>
</evidence>
<feature type="transmembrane region" description="Helical" evidence="8">
    <location>
        <begin position="282"/>
        <end position="304"/>
    </location>
</feature>
<dbReference type="AlphaFoldDB" id="A0A9D4TB74"/>
<feature type="transmembrane region" description="Helical" evidence="8">
    <location>
        <begin position="224"/>
        <end position="242"/>
    </location>
</feature>
<keyword evidence="5" id="KW-0769">Symport</keyword>
<evidence type="ECO:0000256" key="1">
    <source>
        <dbReference type="ARBA" id="ARBA00004141"/>
    </source>
</evidence>
<dbReference type="GO" id="GO:0005283">
    <property type="term" value="F:amino acid:sodium symporter activity"/>
    <property type="evidence" value="ECO:0007669"/>
    <property type="project" value="TreeGrafter"/>
</dbReference>
<evidence type="ECO:0000256" key="4">
    <source>
        <dbReference type="ARBA" id="ARBA00022692"/>
    </source>
</evidence>
<feature type="transmembrane region" description="Helical" evidence="8">
    <location>
        <begin position="248"/>
        <end position="270"/>
    </location>
</feature>
<evidence type="ECO:0000256" key="8">
    <source>
        <dbReference type="SAM" id="Phobius"/>
    </source>
</evidence>
<dbReference type="Pfam" id="PF00209">
    <property type="entry name" value="SNF"/>
    <property type="match status" value="1"/>
</dbReference>
<dbReference type="InterPro" id="IPR037272">
    <property type="entry name" value="SNS_sf"/>
</dbReference>
<keyword evidence="10" id="KW-1185">Reference proteome</keyword>
<dbReference type="EMBL" id="JABSTV010001245">
    <property type="protein sequence ID" value="KAH7984156.1"/>
    <property type="molecule type" value="Genomic_DNA"/>
</dbReference>
<reference evidence="9" key="1">
    <citation type="journal article" date="2020" name="Cell">
        <title>Large-Scale Comparative Analyses of Tick Genomes Elucidate Their Genetic Diversity and Vector Capacities.</title>
        <authorList>
            <consortium name="Tick Genome and Microbiome Consortium (TIGMIC)"/>
            <person name="Jia N."/>
            <person name="Wang J."/>
            <person name="Shi W."/>
            <person name="Du L."/>
            <person name="Sun Y."/>
            <person name="Zhan W."/>
            <person name="Jiang J.F."/>
            <person name="Wang Q."/>
            <person name="Zhang B."/>
            <person name="Ji P."/>
            <person name="Bell-Sakyi L."/>
            <person name="Cui X.M."/>
            <person name="Yuan T.T."/>
            <person name="Jiang B.G."/>
            <person name="Yang W.F."/>
            <person name="Lam T.T."/>
            <person name="Chang Q.C."/>
            <person name="Ding S.J."/>
            <person name="Wang X.J."/>
            <person name="Zhu J.G."/>
            <person name="Ruan X.D."/>
            <person name="Zhao L."/>
            <person name="Wei J.T."/>
            <person name="Ye R.Z."/>
            <person name="Que T.C."/>
            <person name="Du C.H."/>
            <person name="Zhou Y.H."/>
            <person name="Cheng J.X."/>
            <person name="Dai P.F."/>
            <person name="Guo W.B."/>
            <person name="Han X.H."/>
            <person name="Huang E.J."/>
            <person name="Li L.F."/>
            <person name="Wei W."/>
            <person name="Gao Y.C."/>
            <person name="Liu J.Z."/>
            <person name="Shao H.Z."/>
            <person name="Wang X."/>
            <person name="Wang C.C."/>
            <person name="Yang T.C."/>
            <person name="Huo Q.B."/>
            <person name="Li W."/>
            <person name="Chen H.Y."/>
            <person name="Chen S.E."/>
            <person name="Zhou L.G."/>
            <person name="Ni X.B."/>
            <person name="Tian J.H."/>
            <person name="Sheng Y."/>
            <person name="Liu T."/>
            <person name="Pan Y.S."/>
            <person name="Xia L.Y."/>
            <person name="Li J."/>
            <person name="Zhao F."/>
            <person name="Cao W.C."/>
        </authorList>
    </citation>
    <scope>NUCLEOTIDE SEQUENCE</scope>
    <source>
        <strain evidence="9">Rsan-2018</strain>
    </source>
</reference>
<feature type="transmembrane region" description="Helical" evidence="8">
    <location>
        <begin position="41"/>
        <end position="61"/>
    </location>
</feature>
<evidence type="ECO:0000313" key="10">
    <source>
        <dbReference type="Proteomes" id="UP000821837"/>
    </source>
</evidence>
<comment type="subcellular location">
    <subcellularLocation>
        <location evidence="1">Membrane</location>
        <topology evidence="1">Multi-pass membrane protein</topology>
    </subcellularLocation>
</comment>
<evidence type="ECO:0000256" key="2">
    <source>
        <dbReference type="ARBA" id="ARBA00006459"/>
    </source>
</evidence>
<sequence>MARQRETWSQKAHQYAAFASITMNLRSLLWCPLLMLRYGLGTFGVCYVIVVAFICYPVLYIESVLSQFTKSGNRGIFNCCPLFRGLSYSMAYFAVMANLPQYSTVSHAIIYVLRSLRSGGPWSSCDAASETSDNSSCYAPSAEYIPCETVATVLARRFSDNGVQDGYPLLYRGRVTIVPIDEFNNASADCLPGNESTVTEFYDNVILGLGSGVSDLWGVRWDTVFISAAVFVVLFLLVSDGLPNMRYLWQDVVAFTAFGIGIGGYGISFITATTPSRTTSDIAYVLVLDTLRCLGSASIVFFVLGSYARKTGLEIDQIMASNVVEDVAFLQIPEALLSTESSGVLLLAFFLFVAFVGLGSLV</sequence>
<evidence type="ECO:0000313" key="9">
    <source>
        <dbReference type="EMBL" id="KAH7984156.1"/>
    </source>
</evidence>
<evidence type="ECO:0000256" key="6">
    <source>
        <dbReference type="ARBA" id="ARBA00022989"/>
    </source>
</evidence>
<comment type="similarity">
    <text evidence="2">Belongs to the sodium:neurotransmitter symporter (SNF) (TC 2.A.22) family.</text>
</comment>
<dbReference type="GO" id="GO:0089718">
    <property type="term" value="P:amino acid import across plasma membrane"/>
    <property type="evidence" value="ECO:0007669"/>
    <property type="project" value="TreeGrafter"/>
</dbReference>
<keyword evidence="3" id="KW-0813">Transport</keyword>
<protein>
    <submittedName>
        <fullName evidence="9">Uncharacterized protein</fullName>
    </submittedName>
</protein>
<reference evidence="9" key="2">
    <citation type="submission" date="2021-09" db="EMBL/GenBank/DDBJ databases">
        <authorList>
            <person name="Jia N."/>
            <person name="Wang J."/>
            <person name="Shi W."/>
            <person name="Du L."/>
            <person name="Sun Y."/>
            <person name="Zhan W."/>
            <person name="Jiang J."/>
            <person name="Wang Q."/>
            <person name="Zhang B."/>
            <person name="Ji P."/>
            <person name="Sakyi L.B."/>
            <person name="Cui X."/>
            <person name="Yuan T."/>
            <person name="Jiang B."/>
            <person name="Yang W."/>
            <person name="Lam T.T.-Y."/>
            <person name="Chang Q."/>
            <person name="Ding S."/>
            <person name="Wang X."/>
            <person name="Zhu J."/>
            <person name="Ruan X."/>
            <person name="Zhao L."/>
            <person name="Wei J."/>
            <person name="Que T."/>
            <person name="Du C."/>
            <person name="Cheng J."/>
            <person name="Dai P."/>
            <person name="Han X."/>
            <person name="Huang E."/>
            <person name="Gao Y."/>
            <person name="Liu J."/>
            <person name="Shao H."/>
            <person name="Ye R."/>
            <person name="Li L."/>
            <person name="Wei W."/>
            <person name="Wang X."/>
            <person name="Wang C."/>
            <person name="Huo Q."/>
            <person name="Li W."/>
            <person name="Guo W."/>
            <person name="Chen H."/>
            <person name="Chen S."/>
            <person name="Zhou L."/>
            <person name="Zhou L."/>
            <person name="Ni X."/>
            <person name="Tian J."/>
            <person name="Zhou Y."/>
            <person name="Sheng Y."/>
            <person name="Liu T."/>
            <person name="Pan Y."/>
            <person name="Xia L."/>
            <person name="Li J."/>
            <person name="Zhao F."/>
            <person name="Cao W."/>
        </authorList>
    </citation>
    <scope>NUCLEOTIDE SEQUENCE</scope>
    <source>
        <strain evidence="9">Rsan-2018</strain>
        <tissue evidence="9">Larvae</tissue>
    </source>
</reference>
<dbReference type="VEuPathDB" id="VectorBase:RSAN_029513"/>
<dbReference type="PANTHER" id="PTHR11616">
    <property type="entry name" value="SODIUM/CHLORIDE DEPENDENT TRANSPORTER"/>
    <property type="match status" value="1"/>
</dbReference>
<accession>A0A9D4TB74</accession>
<gene>
    <name evidence="9" type="ORF">HPB52_017567</name>
</gene>
<name>A0A9D4TB74_RHISA</name>
<comment type="caution">
    <text evidence="9">The sequence shown here is derived from an EMBL/GenBank/DDBJ whole genome shotgun (WGS) entry which is preliminary data.</text>
</comment>
<evidence type="ECO:0000256" key="7">
    <source>
        <dbReference type="ARBA" id="ARBA00023136"/>
    </source>
</evidence>
<dbReference type="GO" id="GO:0005886">
    <property type="term" value="C:plasma membrane"/>
    <property type="evidence" value="ECO:0007669"/>
    <property type="project" value="TreeGrafter"/>
</dbReference>